<sequence>MPTTKEHKIEDSIEASNDPQALLRARLADIVLLSRSGVPTGALARLQESPQARTALFELIAAANHQIPESETIGHGLRLLREVLVSVYARDGNRSNSHFITFCIDVFLLSLKYHISNKQPTRVAPILIFVATHQELATDPRCVEILACYVLYISHMDNDVAKSVEICIQFLHDSKLKDTCLRLSLIYCARTEPLANWFEIVAATPESSLLRQFIEALPAFEHVKSKYLAELSRCYNQISLAFLSGKYFHGLFQDLETVVATLGILQESKTHGKTVKFKRAVSTTR</sequence>
<dbReference type="AlphaFoldDB" id="A0A1G4JBX0"/>
<proteinExistence type="predicted"/>
<accession>A0A1G4JBX0</accession>
<evidence type="ECO:0000313" key="2">
    <source>
        <dbReference type="Proteomes" id="UP000191024"/>
    </source>
</evidence>
<gene>
    <name evidence="1" type="ORF">LAMI_0D06656G</name>
</gene>
<keyword evidence="2" id="KW-1185">Reference proteome</keyword>
<name>A0A1G4JBX0_9SACH</name>
<dbReference type="Proteomes" id="UP000191024">
    <property type="component" value="Chromosome D"/>
</dbReference>
<evidence type="ECO:0000313" key="1">
    <source>
        <dbReference type="EMBL" id="SCU87584.1"/>
    </source>
</evidence>
<protein>
    <submittedName>
        <fullName evidence="1">LAMI_0D06656g1_1</fullName>
    </submittedName>
</protein>
<dbReference type="OrthoDB" id="4035094at2759"/>
<organism evidence="1 2">
    <name type="scientific">Lachancea mirantina</name>
    <dbReference type="NCBI Taxonomy" id="1230905"/>
    <lineage>
        <taxon>Eukaryota</taxon>
        <taxon>Fungi</taxon>
        <taxon>Dikarya</taxon>
        <taxon>Ascomycota</taxon>
        <taxon>Saccharomycotina</taxon>
        <taxon>Saccharomycetes</taxon>
        <taxon>Saccharomycetales</taxon>
        <taxon>Saccharomycetaceae</taxon>
        <taxon>Lachancea</taxon>
    </lineage>
</organism>
<dbReference type="EMBL" id="LT598463">
    <property type="protein sequence ID" value="SCU87584.1"/>
    <property type="molecule type" value="Genomic_DNA"/>
</dbReference>
<reference evidence="1 2" key="1">
    <citation type="submission" date="2016-03" db="EMBL/GenBank/DDBJ databases">
        <authorList>
            <person name="Devillers H."/>
        </authorList>
    </citation>
    <scope>NUCLEOTIDE SEQUENCE [LARGE SCALE GENOMIC DNA]</scope>
    <source>
        <strain evidence="1">CBS 11717</strain>
    </source>
</reference>